<dbReference type="Pfam" id="PF14291">
    <property type="entry name" value="DUF4371"/>
    <property type="match status" value="1"/>
</dbReference>
<proteinExistence type="predicted"/>
<keyword evidence="2" id="KW-1185">Reference proteome</keyword>
<dbReference type="OrthoDB" id="5984802at2759"/>
<dbReference type="InterPro" id="IPR025398">
    <property type="entry name" value="DUF4371"/>
</dbReference>
<evidence type="ECO:0000313" key="2">
    <source>
        <dbReference type="Proteomes" id="UP000515163"/>
    </source>
</evidence>
<accession>A0A6P8ISZ2</accession>
<feature type="domain" description="TTF-type" evidence="1">
    <location>
        <begin position="56"/>
        <end position="154"/>
    </location>
</feature>
<dbReference type="SMART" id="SM00597">
    <property type="entry name" value="ZnF_TTF"/>
    <property type="match status" value="1"/>
</dbReference>
<dbReference type="InterPro" id="IPR006580">
    <property type="entry name" value="Znf_TTF"/>
</dbReference>
<evidence type="ECO:0000313" key="3">
    <source>
        <dbReference type="RefSeq" id="XP_031570104.1"/>
    </source>
</evidence>
<reference evidence="3" key="1">
    <citation type="submission" date="2025-08" db="UniProtKB">
        <authorList>
            <consortium name="RefSeq"/>
        </authorList>
    </citation>
    <scope>IDENTIFICATION</scope>
    <source>
        <tissue evidence="3">Tentacle</tissue>
    </source>
</reference>
<dbReference type="PANTHER" id="PTHR45749:SF37">
    <property type="entry name" value="OS05G0311600 PROTEIN"/>
    <property type="match status" value="1"/>
</dbReference>
<dbReference type="RefSeq" id="XP_031570104.1">
    <property type="nucleotide sequence ID" value="XM_031714244.1"/>
</dbReference>
<protein>
    <submittedName>
        <fullName evidence="3">Uncharacterized protein LOC116304503</fullName>
    </submittedName>
</protein>
<dbReference type="KEGG" id="aten:116304503"/>
<dbReference type="AlphaFoldDB" id="A0A6P8ISZ2"/>
<dbReference type="InParanoid" id="A0A6P8ISZ2"/>
<organism evidence="2 3">
    <name type="scientific">Actinia tenebrosa</name>
    <name type="common">Australian red waratah sea anemone</name>
    <dbReference type="NCBI Taxonomy" id="6105"/>
    <lineage>
        <taxon>Eukaryota</taxon>
        <taxon>Metazoa</taxon>
        <taxon>Cnidaria</taxon>
        <taxon>Anthozoa</taxon>
        <taxon>Hexacorallia</taxon>
        <taxon>Actiniaria</taxon>
        <taxon>Actiniidae</taxon>
        <taxon>Actinia</taxon>
    </lineage>
</organism>
<sequence>MRGDPICRREDCSPFDIGLYFKEIGSSSPQDKLGFIENVWKPGAIFDFTLSIENRKPRKFVFEWLRRYPLLAYYKYLDGAFCFPCVLFGVESGRNAHKLDKLLKSPLTCWTSAASRLTKHASGKCEMHNFAVFALDNFLKTMRQQGAPVDQQLNNIIQQQIDRNRTVLKSLFETIIFCGRNNIALRGQRDDDPTNASLSGNFQALLEFRVQSGDQILQNHLETAPRNATYIFKTIKNQMIETVGSYILTSLSKEIRDIKFFSVMTDEAADISNKENLSLVIRFLDSRNIIREEFIGQQCSSSRITTKTRRPLNCE</sequence>
<gene>
    <name evidence="3" type="primary">LOC116304503</name>
</gene>
<dbReference type="Proteomes" id="UP000515163">
    <property type="component" value="Unplaced"/>
</dbReference>
<dbReference type="PANTHER" id="PTHR45749">
    <property type="match status" value="1"/>
</dbReference>
<evidence type="ECO:0000259" key="1">
    <source>
        <dbReference type="SMART" id="SM00597"/>
    </source>
</evidence>
<dbReference type="GeneID" id="116304503"/>
<name>A0A6P8ISZ2_ACTTE</name>